<dbReference type="RefSeq" id="XP_009162017.1">
    <property type="nucleotide sequence ID" value="XM_009163753.1"/>
</dbReference>
<accession>A0A075A4F9</accession>
<dbReference type="AlphaFoldDB" id="A0A075A4F9"/>
<proteinExistence type="predicted"/>
<evidence type="ECO:0000313" key="1">
    <source>
        <dbReference type="EMBL" id="KER34246.1"/>
    </source>
</evidence>
<dbReference type="CTD" id="20314284"/>
<keyword evidence="2" id="KW-1185">Reference proteome</keyword>
<reference evidence="1 2" key="1">
    <citation type="submission" date="2013-11" db="EMBL/GenBank/DDBJ databases">
        <title>Opisthorchis viverrini - life in the bile duct.</title>
        <authorList>
            <person name="Young N.D."/>
            <person name="Nagarajan N."/>
            <person name="Lin S.J."/>
            <person name="Korhonen P.K."/>
            <person name="Jex A.R."/>
            <person name="Hall R.S."/>
            <person name="Safavi-Hemami H."/>
            <person name="Kaewkong W."/>
            <person name="Bertrand D."/>
            <person name="Gao S."/>
            <person name="Seet Q."/>
            <person name="Wongkham S."/>
            <person name="Teh B.T."/>
            <person name="Wongkham C."/>
            <person name="Intapan P.M."/>
            <person name="Maleewong W."/>
            <person name="Yang X."/>
            <person name="Hu M."/>
            <person name="Wang Z."/>
            <person name="Hofmann A."/>
            <person name="Sternberg P.W."/>
            <person name="Tan P."/>
            <person name="Wang J."/>
            <person name="Gasser R.B."/>
        </authorList>
    </citation>
    <scope>NUCLEOTIDE SEQUENCE [LARGE SCALE GENOMIC DNA]</scope>
</reference>
<dbReference type="Proteomes" id="UP000054324">
    <property type="component" value="Unassembled WGS sequence"/>
</dbReference>
<protein>
    <submittedName>
        <fullName evidence="1">Uncharacterized protein</fullName>
    </submittedName>
</protein>
<evidence type="ECO:0000313" key="2">
    <source>
        <dbReference type="Proteomes" id="UP000054324"/>
    </source>
</evidence>
<dbReference type="EMBL" id="KL596619">
    <property type="protein sequence ID" value="KER34246.1"/>
    <property type="molecule type" value="Genomic_DNA"/>
</dbReference>
<dbReference type="GeneID" id="20314284"/>
<sequence>MLSASRRKKLVLWQPPVTGYLGELSAYGFNNPTAKLSAPDPDFALIPLDTTPSTGSINASSTKQDTGLASARQSWVSSSSTNATLWMRSPFTIRQSGRAISPYNLP</sequence>
<gene>
    <name evidence="1" type="ORF">T265_00096</name>
</gene>
<organism evidence="1 2">
    <name type="scientific">Opisthorchis viverrini</name>
    <name type="common">Southeast Asian liver fluke</name>
    <dbReference type="NCBI Taxonomy" id="6198"/>
    <lineage>
        <taxon>Eukaryota</taxon>
        <taxon>Metazoa</taxon>
        <taxon>Spiralia</taxon>
        <taxon>Lophotrochozoa</taxon>
        <taxon>Platyhelminthes</taxon>
        <taxon>Trematoda</taxon>
        <taxon>Digenea</taxon>
        <taxon>Opisthorchiida</taxon>
        <taxon>Opisthorchiata</taxon>
        <taxon>Opisthorchiidae</taxon>
        <taxon>Opisthorchis</taxon>
    </lineage>
</organism>
<dbReference type="KEGG" id="ovi:T265_00096"/>
<name>A0A075A4F9_OPIVI</name>